<accession>A0A6N6RKF5</accession>
<evidence type="ECO:0000313" key="2">
    <source>
        <dbReference type="Proteomes" id="UP000468650"/>
    </source>
</evidence>
<dbReference type="EMBL" id="WBVO01000005">
    <property type="protein sequence ID" value="KAB2810055.1"/>
    <property type="molecule type" value="Genomic_DNA"/>
</dbReference>
<dbReference type="RefSeq" id="WP_151667199.1">
    <property type="nucleotide sequence ID" value="NZ_WBVO01000005.1"/>
</dbReference>
<evidence type="ECO:0000313" key="1">
    <source>
        <dbReference type="EMBL" id="KAB2810055.1"/>
    </source>
</evidence>
<keyword evidence="2" id="KW-1185">Reference proteome</keyword>
<proteinExistence type="predicted"/>
<reference evidence="1 2" key="1">
    <citation type="submission" date="2019-09" db="EMBL/GenBank/DDBJ databases">
        <title>Genomes of family Cryomorphaceae.</title>
        <authorList>
            <person name="Bowman J.P."/>
        </authorList>
    </citation>
    <scope>NUCLEOTIDE SEQUENCE [LARGE SCALE GENOMIC DNA]</scope>
    <source>
        <strain evidence="1 2">LMG 25704</strain>
    </source>
</reference>
<gene>
    <name evidence="1" type="ORF">F8C67_07410</name>
</gene>
<comment type="caution">
    <text evidence="1">The sequence shown here is derived from an EMBL/GenBank/DDBJ whole genome shotgun (WGS) entry which is preliminary data.</text>
</comment>
<sequence>MRTRIKRITEDVIVNVEIDEVETGTTTSATRVSASQQTWLGPTRVNSTRPTSDIMTTPVRGGTNSTFNQTATIRSRGNIQIQSITWLYSSAQDGSVTDNFNMRTFRNNATIAGVFFQTTILNNGNWTLDIITVFRNRIRVLVPAIEVPEMNITPVNDVDEPFKFEQQESWRFIDRGQN</sequence>
<name>A0A6N6RKF5_9FLAO</name>
<protein>
    <submittedName>
        <fullName evidence="1">Uncharacterized protein</fullName>
    </submittedName>
</protein>
<organism evidence="1 2">
    <name type="scientific">Phaeocystidibacter luteus</name>
    <dbReference type="NCBI Taxonomy" id="911197"/>
    <lineage>
        <taxon>Bacteria</taxon>
        <taxon>Pseudomonadati</taxon>
        <taxon>Bacteroidota</taxon>
        <taxon>Flavobacteriia</taxon>
        <taxon>Flavobacteriales</taxon>
        <taxon>Phaeocystidibacteraceae</taxon>
        <taxon>Phaeocystidibacter</taxon>
    </lineage>
</organism>
<dbReference type="Proteomes" id="UP000468650">
    <property type="component" value="Unassembled WGS sequence"/>
</dbReference>
<dbReference type="AlphaFoldDB" id="A0A6N6RKF5"/>